<dbReference type="Proteomes" id="UP000613580">
    <property type="component" value="Unassembled WGS sequence"/>
</dbReference>
<evidence type="ECO:0000313" key="2">
    <source>
        <dbReference type="Proteomes" id="UP000613580"/>
    </source>
</evidence>
<dbReference type="Gene3D" id="3.80.10.10">
    <property type="entry name" value="Ribonuclease Inhibitor"/>
    <property type="match status" value="1"/>
</dbReference>
<evidence type="ECO:0000313" key="1">
    <source>
        <dbReference type="EMBL" id="KAF7295810.1"/>
    </source>
</evidence>
<keyword evidence="2" id="KW-1185">Reference proteome</keyword>
<proteinExistence type="predicted"/>
<dbReference type="AlphaFoldDB" id="A0A8H6SDD7"/>
<accession>A0A8H6SDD7</accession>
<name>A0A8H6SDD7_MYCCL</name>
<comment type="caution">
    <text evidence="1">The sequence shown here is derived from an EMBL/GenBank/DDBJ whole genome shotgun (WGS) entry which is preliminary data.</text>
</comment>
<dbReference type="SUPFAM" id="SSF52047">
    <property type="entry name" value="RNI-like"/>
    <property type="match status" value="1"/>
</dbReference>
<organism evidence="1 2">
    <name type="scientific">Mycena chlorophos</name>
    <name type="common">Agaric fungus</name>
    <name type="synonym">Agaricus chlorophos</name>
    <dbReference type="NCBI Taxonomy" id="658473"/>
    <lineage>
        <taxon>Eukaryota</taxon>
        <taxon>Fungi</taxon>
        <taxon>Dikarya</taxon>
        <taxon>Basidiomycota</taxon>
        <taxon>Agaricomycotina</taxon>
        <taxon>Agaricomycetes</taxon>
        <taxon>Agaricomycetidae</taxon>
        <taxon>Agaricales</taxon>
        <taxon>Marasmiineae</taxon>
        <taxon>Mycenaceae</taxon>
        <taxon>Mycena</taxon>
    </lineage>
</organism>
<reference evidence="1" key="1">
    <citation type="submission" date="2020-05" db="EMBL/GenBank/DDBJ databases">
        <title>Mycena genomes resolve the evolution of fungal bioluminescence.</title>
        <authorList>
            <person name="Tsai I.J."/>
        </authorList>
    </citation>
    <scope>NUCLEOTIDE SEQUENCE</scope>
    <source>
        <strain evidence="1">110903Hualien_Pintung</strain>
    </source>
</reference>
<dbReference type="OrthoDB" id="2829547at2759"/>
<dbReference type="EMBL" id="JACAZE010000018">
    <property type="protein sequence ID" value="KAF7295810.1"/>
    <property type="molecule type" value="Genomic_DNA"/>
</dbReference>
<dbReference type="InterPro" id="IPR032675">
    <property type="entry name" value="LRR_dom_sf"/>
</dbReference>
<protein>
    <submittedName>
        <fullName evidence="1">F-box domain-containing protein</fullName>
    </submittedName>
</protein>
<gene>
    <name evidence="1" type="ORF">HMN09_01123900</name>
</gene>
<sequence>MSPEDPALSLPIELCAHVFRLYLEKPRREPTGARHPRIPDSPFLLGAVCRQWRALCLSEPKLWDAINIYPPESLSTDAYMYLVGLWLSRSKDRPLHIYCSRKLGSEYVQRIIDACVRPHAHRIKDLRIRLAEEHVPQFKDAIVFGLPLLSRLSVGYRSASREAARLSWGDTLGNSPRLTELSLAGLHLDIIKLPLRQITLLYLANLSVGDCVCILDQTTALQTLHAQLSHLLSGPRRTETGDTFLTLPSLHTLTLVGDSEGQLLARLTLPHLTSLSIHVFVEQGRDNLIQLAARSNWALQTLNIQGVMPAVLHECLHGLPTLESVAMEYQPLPKTGDFPFATAAADFLPRLRDVHLRIRAPFTNVFRAQIELSAFQAFANELAVNLSRRLVANELLKEVRVQFKLESEEFDAGMIASADTLRSMLAFDGPLPPRRDSKVEVAVVGRE</sequence>